<dbReference type="SUPFAM" id="SSF56601">
    <property type="entry name" value="beta-lactamase/transpeptidase-like"/>
    <property type="match status" value="1"/>
</dbReference>
<gene>
    <name evidence="4" type="ORF">CRN52_17475</name>
</gene>
<dbReference type="InterPro" id="IPR000667">
    <property type="entry name" value="Peptidase_S13"/>
</dbReference>
<evidence type="ECO:0000256" key="2">
    <source>
        <dbReference type="ARBA" id="ARBA00022801"/>
    </source>
</evidence>
<keyword evidence="2" id="KW-0378">Hydrolase</keyword>
<name>A0A2S3QYT9_VIBVL</name>
<dbReference type="Pfam" id="PF02113">
    <property type="entry name" value="Peptidase_S13"/>
    <property type="match status" value="1"/>
</dbReference>
<protein>
    <submittedName>
        <fullName evidence="4">Serine-type D-Ala-D-Ala carboxypeptidase</fullName>
    </submittedName>
</protein>
<dbReference type="Gene3D" id="3.40.710.10">
    <property type="entry name" value="DD-peptidase/beta-lactamase superfamily"/>
    <property type="match status" value="1"/>
</dbReference>
<dbReference type="InterPro" id="IPR012338">
    <property type="entry name" value="Beta-lactam/transpept-like"/>
</dbReference>
<evidence type="ECO:0000313" key="4">
    <source>
        <dbReference type="EMBL" id="POB44398.1"/>
    </source>
</evidence>
<dbReference type="RefSeq" id="WP_103200837.1">
    <property type="nucleotide sequence ID" value="NZ_CP027030.1"/>
</dbReference>
<comment type="caution">
    <text evidence="4">The sequence shown here is derived from an EMBL/GenBank/DDBJ whole genome shotgun (WGS) entry which is preliminary data.</text>
</comment>
<evidence type="ECO:0000256" key="3">
    <source>
        <dbReference type="SAM" id="SignalP"/>
    </source>
</evidence>
<dbReference type="Proteomes" id="UP000237466">
    <property type="component" value="Unassembled WGS sequence"/>
</dbReference>
<keyword evidence="3" id="KW-0732">Signal</keyword>
<keyword evidence="4" id="KW-0645">Protease</keyword>
<reference evidence="4 5" key="1">
    <citation type="journal article" date="2018" name="Front. Microbiol.">
        <title>Phylogeny of Vibrio vulnificus from the Analysis of the Core-Genome: Implications for Intra-Species Taxonomy.</title>
        <authorList>
            <person name="Roig F.J."/>
            <person name="Gonzalez-Candelas F."/>
            <person name="Sanjuan E."/>
            <person name="Fouz B."/>
            <person name="Feil E.J."/>
            <person name="Llorens C."/>
            <person name="Baker-Austin C."/>
            <person name="Oliver J.D."/>
            <person name="Danin-Poleg Y."/>
            <person name="Gibas C.J."/>
            <person name="Kashi Y."/>
            <person name="Gulig P.A."/>
            <person name="Morrison S.S."/>
            <person name="Amaro C."/>
        </authorList>
    </citation>
    <scope>NUCLEOTIDE SEQUENCE [LARGE SCALE GENOMIC DNA]</scope>
    <source>
        <strain evidence="4 5">CECT4608</strain>
    </source>
</reference>
<proteinExistence type="inferred from homology"/>
<dbReference type="PANTHER" id="PTHR30023">
    <property type="entry name" value="D-ALANYL-D-ALANINE CARBOXYPEPTIDASE"/>
    <property type="match status" value="1"/>
</dbReference>
<dbReference type="GO" id="GO:0000270">
    <property type="term" value="P:peptidoglycan metabolic process"/>
    <property type="evidence" value="ECO:0007669"/>
    <property type="project" value="TreeGrafter"/>
</dbReference>
<dbReference type="PRINTS" id="PR00922">
    <property type="entry name" value="DADACBPTASE3"/>
</dbReference>
<comment type="similarity">
    <text evidence="1">Belongs to the peptidase S13 family.</text>
</comment>
<accession>A0A2S3QYT9</accession>
<evidence type="ECO:0000256" key="1">
    <source>
        <dbReference type="ARBA" id="ARBA00006096"/>
    </source>
</evidence>
<feature type="chain" id="PRO_5030055284" evidence="3">
    <location>
        <begin position="25"/>
        <end position="476"/>
    </location>
</feature>
<evidence type="ECO:0000313" key="5">
    <source>
        <dbReference type="Proteomes" id="UP000237466"/>
    </source>
</evidence>
<feature type="signal peptide" evidence="3">
    <location>
        <begin position="1"/>
        <end position="24"/>
    </location>
</feature>
<dbReference type="EMBL" id="PDGH01000124">
    <property type="protein sequence ID" value="POB44398.1"/>
    <property type="molecule type" value="Genomic_DNA"/>
</dbReference>
<dbReference type="NCBIfam" id="NF008322">
    <property type="entry name" value="PRK11113.1"/>
    <property type="match status" value="1"/>
</dbReference>
<dbReference type="GO" id="GO:0004185">
    <property type="term" value="F:serine-type carboxypeptidase activity"/>
    <property type="evidence" value="ECO:0007669"/>
    <property type="project" value="InterPro"/>
</dbReference>
<sequence length="476" mass="52869">MRFLASLFTSSFCFLLATSSTIQAEEYSPLSNLPDGSRSSIWVEDLQNQTSWQTLAQNTRFFPPASTLKLATALAAKLELEDDFAFTTELLSNGRDISIRFSGDPTLKTAHLKQLLEAYKQQNGANIRGDIWLDNSVFTGYERAVGWPWDILGVCYSAPSSAITLDENCAQASIYTLADGNTRVYVPEQYPIHVTTNAKTVSKAIQQSNHCDLELLTGDNNQYQLQGCLVERDKPLPLKFAIQDSTQYTSRTLYTLLRQLKIELGGEIKIGVMPNKANVIASHSSATLPELLDTMLKDSDNLIADNLTKAIGARFYLQPGSFANGTEAVKQILYSKAGIDLSRAQLADGSGLSRNNRINPMDMMSILKYIWQHDKELGLVALMPKSGESGTLKYRQSMRSDPVKGQIVAKSGSLYGSYNMAGFVLDQNGQPSAAFIQFITDYYPDKSEESGNVAPITRFEREFYRDLVEFTQVKHN</sequence>
<keyword evidence="4" id="KW-0121">Carboxypeptidase</keyword>
<dbReference type="AlphaFoldDB" id="A0A2S3QYT9"/>
<dbReference type="NCBIfam" id="TIGR00666">
    <property type="entry name" value="PBP4"/>
    <property type="match status" value="1"/>
</dbReference>
<organism evidence="4 5">
    <name type="scientific">Vibrio vulnificus</name>
    <dbReference type="NCBI Taxonomy" id="672"/>
    <lineage>
        <taxon>Bacteria</taxon>
        <taxon>Pseudomonadati</taxon>
        <taxon>Pseudomonadota</taxon>
        <taxon>Gammaproteobacteria</taxon>
        <taxon>Vibrionales</taxon>
        <taxon>Vibrionaceae</taxon>
        <taxon>Vibrio</taxon>
    </lineage>
</organism>
<dbReference type="Gene3D" id="3.50.80.20">
    <property type="entry name" value="D-Ala-D-Ala carboxypeptidase C, peptidase S13"/>
    <property type="match status" value="1"/>
</dbReference>
<dbReference type="PANTHER" id="PTHR30023:SF0">
    <property type="entry name" value="PENICILLIN-SENSITIVE CARBOXYPEPTIDASE A"/>
    <property type="match status" value="1"/>
</dbReference>
<dbReference type="GO" id="GO:0006508">
    <property type="term" value="P:proteolysis"/>
    <property type="evidence" value="ECO:0007669"/>
    <property type="project" value="InterPro"/>
</dbReference>